<evidence type="ECO:0000256" key="5">
    <source>
        <dbReference type="ARBA" id="ARBA00023136"/>
    </source>
</evidence>
<name>A0ABS6G391_9FIRM</name>
<protein>
    <submittedName>
        <fullName evidence="10">NINE protein</fullName>
    </submittedName>
</protein>
<dbReference type="InterPro" id="IPR025647">
    <property type="entry name" value="YceG_bac"/>
</dbReference>
<reference evidence="10 11" key="1">
    <citation type="submission" date="2021-06" db="EMBL/GenBank/DDBJ databases">
        <authorList>
            <person name="Sun Q."/>
            <person name="Li D."/>
        </authorList>
    </citation>
    <scope>NUCLEOTIDE SEQUENCE [LARGE SCALE GENOMIC DNA]</scope>
    <source>
        <strain evidence="10 11">MSJ-5</strain>
    </source>
</reference>
<evidence type="ECO:0000256" key="3">
    <source>
        <dbReference type="ARBA" id="ARBA00022729"/>
    </source>
</evidence>
<proteinExistence type="predicted"/>
<evidence type="ECO:0000256" key="2">
    <source>
        <dbReference type="ARBA" id="ARBA00022692"/>
    </source>
</evidence>
<evidence type="ECO:0000256" key="4">
    <source>
        <dbReference type="ARBA" id="ARBA00022989"/>
    </source>
</evidence>
<organism evidence="10 11">
    <name type="scientific">Alkaliphilus flagellatus</name>
    <dbReference type="NCBI Taxonomy" id="2841507"/>
    <lineage>
        <taxon>Bacteria</taxon>
        <taxon>Bacillati</taxon>
        <taxon>Bacillota</taxon>
        <taxon>Clostridia</taxon>
        <taxon>Peptostreptococcales</taxon>
        <taxon>Natronincolaceae</taxon>
        <taxon>Alkaliphilus</taxon>
    </lineage>
</organism>
<dbReference type="RefSeq" id="WP_216417325.1">
    <property type="nucleotide sequence ID" value="NZ_JAHLQK010000004.1"/>
</dbReference>
<evidence type="ECO:0000256" key="7">
    <source>
        <dbReference type="SAM" id="Phobius"/>
    </source>
</evidence>
<feature type="transmembrane region" description="Helical" evidence="7">
    <location>
        <begin position="294"/>
        <end position="313"/>
    </location>
</feature>
<evidence type="ECO:0000313" key="11">
    <source>
        <dbReference type="Proteomes" id="UP000779508"/>
    </source>
</evidence>
<feature type="domain" description="TM2" evidence="8">
    <location>
        <begin position="358"/>
        <end position="402"/>
    </location>
</feature>
<keyword evidence="5 7" id="KW-0472">Membrane</keyword>
<keyword evidence="4 7" id="KW-1133">Transmembrane helix</keyword>
<feature type="transmembrane region" description="Helical" evidence="7">
    <location>
        <begin position="319"/>
        <end position="340"/>
    </location>
</feature>
<feature type="domain" description="Putative component of 'biosynthetic module'" evidence="9">
    <location>
        <begin position="51"/>
        <end position="273"/>
    </location>
</feature>
<evidence type="ECO:0000313" key="10">
    <source>
        <dbReference type="EMBL" id="MBU5676958.1"/>
    </source>
</evidence>
<dbReference type="Pfam" id="PF14266">
    <property type="entry name" value="YceG_bac"/>
    <property type="match status" value="1"/>
</dbReference>
<sequence>MESISLNKIKRQETEAYKASVEIDRILHYETEGNYRSWQFENYQVIKNTLKTTYDELFILWKEEARFRQGFKVEDDTVIVPNIFAKISGTHRDLELYWNELDQLKKDDKTTIFINSIPFTSPNKNRSFNKCILNDKELFDLDIVKSMDNYPLAYLKTSSQNLILSKINEMIQSKDLFNFEITTELKYKILDTILNLKDQYLNLIQNFDYPFNIPKLVVFDSSKNIFSQEDIISLVFLHLVGFDIVIFTPTGYNNLEKYINDLCFDTHRLEEVQYNLQSMKNTTNHIDKPKRKRITAGILAIFLGGLGGHKFYLGRPIQGVLMLLFWWTLIPTIVGIVQGVEYLKNSDETFIQESKEIKRVTAGLLAIFFGGFGIHKFYLGKVFQGLLHFIFFFTLIPFVIGIKEGLKYLKATDQEFYLQYC</sequence>
<evidence type="ECO:0000259" key="8">
    <source>
        <dbReference type="Pfam" id="PF05154"/>
    </source>
</evidence>
<evidence type="ECO:0000259" key="9">
    <source>
        <dbReference type="Pfam" id="PF14266"/>
    </source>
</evidence>
<keyword evidence="3" id="KW-0732">Signal</keyword>
<keyword evidence="11" id="KW-1185">Reference proteome</keyword>
<dbReference type="Pfam" id="PF05154">
    <property type="entry name" value="TM2"/>
    <property type="match status" value="2"/>
</dbReference>
<feature type="transmembrane region" description="Helical" evidence="7">
    <location>
        <begin position="385"/>
        <end position="402"/>
    </location>
</feature>
<evidence type="ECO:0000256" key="6">
    <source>
        <dbReference type="ARBA" id="ARBA00023180"/>
    </source>
</evidence>
<dbReference type="InterPro" id="IPR050932">
    <property type="entry name" value="TM2D1-3-like"/>
</dbReference>
<dbReference type="PANTHER" id="PTHR21016">
    <property type="entry name" value="BETA-AMYLOID BINDING PROTEIN-RELATED"/>
    <property type="match status" value="1"/>
</dbReference>
<comment type="caution">
    <text evidence="10">The sequence shown here is derived from an EMBL/GenBank/DDBJ whole genome shotgun (WGS) entry which is preliminary data.</text>
</comment>
<gene>
    <name evidence="10" type="ORF">KQI88_11075</name>
</gene>
<dbReference type="InterPro" id="IPR007829">
    <property type="entry name" value="TM2"/>
</dbReference>
<feature type="transmembrane region" description="Helical" evidence="7">
    <location>
        <begin position="360"/>
        <end position="379"/>
    </location>
</feature>
<evidence type="ECO:0000256" key="1">
    <source>
        <dbReference type="ARBA" id="ARBA00004141"/>
    </source>
</evidence>
<accession>A0ABS6G391</accession>
<dbReference type="PANTHER" id="PTHR21016:SF7">
    <property type="entry name" value="TM2 DOMAIN-CONTAINING PROTEIN 3"/>
    <property type="match status" value="1"/>
</dbReference>
<feature type="domain" description="TM2" evidence="8">
    <location>
        <begin position="290"/>
        <end position="339"/>
    </location>
</feature>
<keyword evidence="2 7" id="KW-0812">Transmembrane</keyword>
<dbReference type="EMBL" id="JAHLQK010000004">
    <property type="protein sequence ID" value="MBU5676958.1"/>
    <property type="molecule type" value="Genomic_DNA"/>
</dbReference>
<keyword evidence="6" id="KW-0325">Glycoprotein</keyword>
<dbReference type="Proteomes" id="UP000779508">
    <property type="component" value="Unassembled WGS sequence"/>
</dbReference>
<comment type="subcellular location">
    <subcellularLocation>
        <location evidence="1">Membrane</location>
        <topology evidence="1">Multi-pass membrane protein</topology>
    </subcellularLocation>
</comment>